<evidence type="ECO:0008006" key="3">
    <source>
        <dbReference type="Google" id="ProtNLM"/>
    </source>
</evidence>
<accession>A0A9R1WD54</accession>
<name>A0A9R1WD54_LACSA</name>
<dbReference type="Proteomes" id="UP000235145">
    <property type="component" value="Unassembled WGS sequence"/>
</dbReference>
<reference evidence="1 2" key="1">
    <citation type="journal article" date="2017" name="Nat. Commun.">
        <title>Genome assembly with in vitro proximity ligation data and whole-genome triplication in lettuce.</title>
        <authorList>
            <person name="Reyes-Chin-Wo S."/>
            <person name="Wang Z."/>
            <person name="Yang X."/>
            <person name="Kozik A."/>
            <person name="Arikit S."/>
            <person name="Song C."/>
            <person name="Xia L."/>
            <person name="Froenicke L."/>
            <person name="Lavelle D.O."/>
            <person name="Truco M.J."/>
            <person name="Xia R."/>
            <person name="Zhu S."/>
            <person name="Xu C."/>
            <person name="Xu H."/>
            <person name="Xu X."/>
            <person name="Cox K."/>
            <person name="Korf I."/>
            <person name="Meyers B.C."/>
            <person name="Michelmore R.W."/>
        </authorList>
    </citation>
    <scope>NUCLEOTIDE SEQUENCE [LARGE SCALE GENOMIC DNA]</scope>
    <source>
        <strain evidence="2">cv. Salinas</strain>
        <tissue evidence="1">Seedlings</tissue>
    </source>
</reference>
<sequence length="255" mass="29215">MKLQIVPGFLVPRLDVCFPFKFLEVPVGANMSLKRNWSPIVERVQNRLSSWKIKNLSFGGILTLVKFILDSLPLYLFSLFKALKSIIDHIEKLRRRFLWGGNEEKKKINWVAWKVALGLKESGTHQMVPNASEDMSFNHSSLFERELHIIVFLGPGRDDQITLLNWTNSTRLMVTTPLSNPTVWLKLAPIKVICFIWCVCVGRIMSVFSLSLRGISFFSHAYHGCFDEVDETNHLLVCCPKSNHLGKRMLQLSPS</sequence>
<protein>
    <recommendedName>
        <fullName evidence="3">Reverse transcriptase zinc-binding domain-containing protein</fullName>
    </recommendedName>
</protein>
<dbReference type="PANTHER" id="PTHR33116:SF77">
    <property type="entry name" value="RNA-DIRECTED DNA POLYMERASE"/>
    <property type="match status" value="1"/>
</dbReference>
<organism evidence="1 2">
    <name type="scientific">Lactuca sativa</name>
    <name type="common">Garden lettuce</name>
    <dbReference type="NCBI Taxonomy" id="4236"/>
    <lineage>
        <taxon>Eukaryota</taxon>
        <taxon>Viridiplantae</taxon>
        <taxon>Streptophyta</taxon>
        <taxon>Embryophyta</taxon>
        <taxon>Tracheophyta</taxon>
        <taxon>Spermatophyta</taxon>
        <taxon>Magnoliopsida</taxon>
        <taxon>eudicotyledons</taxon>
        <taxon>Gunneridae</taxon>
        <taxon>Pentapetalae</taxon>
        <taxon>asterids</taxon>
        <taxon>campanulids</taxon>
        <taxon>Asterales</taxon>
        <taxon>Asteraceae</taxon>
        <taxon>Cichorioideae</taxon>
        <taxon>Cichorieae</taxon>
        <taxon>Lactucinae</taxon>
        <taxon>Lactuca</taxon>
    </lineage>
</organism>
<gene>
    <name evidence="1" type="ORF">LSAT_V11C200063980</name>
</gene>
<dbReference type="AlphaFoldDB" id="A0A9R1WD54"/>
<dbReference type="PANTHER" id="PTHR33116">
    <property type="entry name" value="REVERSE TRANSCRIPTASE ZINC-BINDING DOMAIN-CONTAINING PROTEIN-RELATED-RELATED"/>
    <property type="match status" value="1"/>
</dbReference>
<keyword evidence="2" id="KW-1185">Reference proteome</keyword>
<evidence type="ECO:0000313" key="1">
    <source>
        <dbReference type="EMBL" id="KAJ0222965.1"/>
    </source>
</evidence>
<evidence type="ECO:0000313" key="2">
    <source>
        <dbReference type="Proteomes" id="UP000235145"/>
    </source>
</evidence>
<proteinExistence type="predicted"/>
<comment type="caution">
    <text evidence="1">The sequence shown here is derived from an EMBL/GenBank/DDBJ whole genome shotgun (WGS) entry which is preliminary data.</text>
</comment>
<dbReference type="EMBL" id="NBSK02000002">
    <property type="protein sequence ID" value="KAJ0222965.1"/>
    <property type="molecule type" value="Genomic_DNA"/>
</dbReference>